<gene>
    <name evidence="1" type="ORF">HNR15_000901</name>
</gene>
<sequence>MTPGDVLAGLLRSDPTSPRITCYDDGTGERIELSGKVLVNWVSKAANLLQDELDVGPGATVALHLPADHWRTYYWALAAWSVGAHVITTDGPSDVAVAQAAVASGDTQIVVTLAALARQATADVPAGGIDEARELSSYGDVFVAYRAPADADPALDDTSYADLVAVGGALRRRVLVTGDLGDALRDALAVWADDGSVLLLRDVRPEDVDRRLATEGAEARP</sequence>
<proteinExistence type="predicted"/>
<dbReference type="InterPro" id="IPR042099">
    <property type="entry name" value="ANL_N_sf"/>
</dbReference>
<name>A0A853DAG2_9MICO</name>
<keyword evidence="2" id="KW-1185">Reference proteome</keyword>
<reference evidence="1 2" key="1">
    <citation type="submission" date="2020-07" db="EMBL/GenBank/DDBJ databases">
        <title>Sequencing the genomes of 1000 actinobacteria strains.</title>
        <authorList>
            <person name="Klenk H.-P."/>
        </authorList>
    </citation>
    <scope>NUCLEOTIDE SEQUENCE [LARGE SCALE GENOMIC DNA]</scope>
    <source>
        <strain evidence="1 2">DSM 29531</strain>
    </source>
</reference>
<evidence type="ECO:0000313" key="2">
    <source>
        <dbReference type="Proteomes" id="UP000571817"/>
    </source>
</evidence>
<dbReference type="AlphaFoldDB" id="A0A853DAG2"/>
<dbReference type="SUPFAM" id="SSF56801">
    <property type="entry name" value="Acetyl-CoA synthetase-like"/>
    <property type="match status" value="1"/>
</dbReference>
<comment type="caution">
    <text evidence="1">The sequence shown here is derived from an EMBL/GenBank/DDBJ whole genome shotgun (WGS) entry which is preliminary data.</text>
</comment>
<dbReference type="InterPro" id="IPR017523">
    <property type="entry name" value="Rv3268"/>
</dbReference>
<organism evidence="1 2">
    <name type="scientific">Allobranchiibius huperziae</name>
    <dbReference type="NCBI Taxonomy" id="1874116"/>
    <lineage>
        <taxon>Bacteria</taxon>
        <taxon>Bacillati</taxon>
        <taxon>Actinomycetota</taxon>
        <taxon>Actinomycetes</taxon>
        <taxon>Micrococcales</taxon>
        <taxon>Dermacoccaceae</taxon>
        <taxon>Allobranchiibius</taxon>
    </lineage>
</organism>
<protein>
    <submittedName>
        <fullName evidence="1">Uncharacterized protein (TIGR03089 family)</fullName>
    </submittedName>
</protein>
<evidence type="ECO:0000313" key="1">
    <source>
        <dbReference type="EMBL" id="NYJ73938.1"/>
    </source>
</evidence>
<dbReference type="RefSeq" id="WP_179479497.1">
    <property type="nucleotide sequence ID" value="NZ_JACCFW010000001.1"/>
</dbReference>
<accession>A0A853DAG2</accession>
<dbReference type="Proteomes" id="UP000571817">
    <property type="component" value="Unassembled WGS sequence"/>
</dbReference>
<dbReference type="NCBIfam" id="TIGR03089">
    <property type="entry name" value="TIGR03089 family protein"/>
    <property type="match status" value="1"/>
</dbReference>
<dbReference type="EMBL" id="JACCFW010000001">
    <property type="protein sequence ID" value="NYJ73938.1"/>
    <property type="molecule type" value="Genomic_DNA"/>
</dbReference>
<dbReference type="Gene3D" id="3.40.50.12780">
    <property type="entry name" value="N-terminal domain of ligase-like"/>
    <property type="match status" value="1"/>
</dbReference>